<proteinExistence type="predicted"/>
<sequence>MTAGCRRRATSGPTEDPAVRAHLRDRRPSGACADGWGTA</sequence>
<dbReference type="AlphaFoldDB" id="A0A1I5FJY5"/>
<reference evidence="3" key="1">
    <citation type="submission" date="2016-10" db="EMBL/GenBank/DDBJ databases">
        <authorList>
            <person name="Varghese N."/>
            <person name="Submissions S."/>
        </authorList>
    </citation>
    <scope>NUCLEOTIDE SEQUENCE [LARGE SCALE GENOMIC DNA]</scope>
    <source>
        <strain evidence="3">DSM 43161</strain>
    </source>
</reference>
<evidence type="ECO:0000313" key="2">
    <source>
        <dbReference type="EMBL" id="SFO23926.1"/>
    </source>
</evidence>
<protein>
    <submittedName>
        <fullName evidence="2">Uncharacterized protein</fullName>
    </submittedName>
</protein>
<dbReference type="Proteomes" id="UP000183642">
    <property type="component" value="Unassembled WGS sequence"/>
</dbReference>
<feature type="region of interest" description="Disordered" evidence="1">
    <location>
        <begin position="1"/>
        <end position="39"/>
    </location>
</feature>
<evidence type="ECO:0000256" key="1">
    <source>
        <dbReference type="SAM" id="MobiDB-lite"/>
    </source>
</evidence>
<evidence type="ECO:0000313" key="3">
    <source>
        <dbReference type="Proteomes" id="UP000183642"/>
    </source>
</evidence>
<accession>A0A1I5FJY5</accession>
<dbReference type="EMBL" id="FOWE01000005">
    <property type="protein sequence ID" value="SFO23926.1"/>
    <property type="molecule type" value="Genomic_DNA"/>
</dbReference>
<keyword evidence="3" id="KW-1185">Reference proteome</keyword>
<gene>
    <name evidence="2" type="ORF">SAMN05660359_02150</name>
</gene>
<organism evidence="2 3">
    <name type="scientific">Geodermatophilus obscurus</name>
    <dbReference type="NCBI Taxonomy" id="1861"/>
    <lineage>
        <taxon>Bacteria</taxon>
        <taxon>Bacillati</taxon>
        <taxon>Actinomycetota</taxon>
        <taxon>Actinomycetes</taxon>
        <taxon>Geodermatophilales</taxon>
        <taxon>Geodermatophilaceae</taxon>
        <taxon>Geodermatophilus</taxon>
    </lineage>
</organism>
<name>A0A1I5FJY5_9ACTN</name>